<sequence length="220" mass="24684">MYRSEIVGSAKAATEKLDRTLVLDPNTYWPDAMTCPDWPVVGPNQGYDGQRGKEGAENRLEAIGRYLNRGDGKLRRPTEEERADEFARTFRRLGPSFDALQPLGMMAEADATLMKEACHIRGYLRKLEAKAERDARAAVERKQAEARRVLDEYRTTVPGYVEEIESLAEAVARHNQRLEDEKAVRRTQMLRDHAETLHTAAVSAAHALGLSVPDAPAILR</sequence>
<protein>
    <submittedName>
        <fullName evidence="1">Uncharacterized protein</fullName>
    </submittedName>
</protein>
<dbReference type="RefSeq" id="WP_114685814.1">
    <property type="nucleotide sequence ID" value="NZ_QQNB01000001.1"/>
</dbReference>
<evidence type="ECO:0000313" key="2">
    <source>
        <dbReference type="Proteomes" id="UP000253918"/>
    </source>
</evidence>
<keyword evidence="2" id="KW-1185">Reference proteome</keyword>
<name>A0A369VYU9_9SPHN</name>
<organism evidence="1 2">
    <name type="scientific">Sphingomonas aracearum</name>
    <dbReference type="NCBI Taxonomy" id="2283317"/>
    <lineage>
        <taxon>Bacteria</taxon>
        <taxon>Pseudomonadati</taxon>
        <taxon>Pseudomonadota</taxon>
        <taxon>Alphaproteobacteria</taxon>
        <taxon>Sphingomonadales</taxon>
        <taxon>Sphingomonadaceae</taxon>
        <taxon>Sphingomonas</taxon>
    </lineage>
</organism>
<dbReference type="AlphaFoldDB" id="A0A369VYU9"/>
<proteinExistence type="predicted"/>
<dbReference type="Proteomes" id="UP000253918">
    <property type="component" value="Unassembled WGS sequence"/>
</dbReference>
<reference evidence="1 2" key="1">
    <citation type="submission" date="2018-07" db="EMBL/GenBank/DDBJ databases">
        <title>a novel species of Sphingomonas isolated from the rhizosphere soil of Araceae plant.</title>
        <authorList>
            <person name="Zhiyong W."/>
            <person name="Qinglan Z."/>
            <person name="Zhiwei F."/>
            <person name="Ding X."/>
            <person name="Gejiao W."/>
            <person name="Shixue Z."/>
        </authorList>
    </citation>
    <scope>NUCLEOTIDE SEQUENCE [LARGE SCALE GENOMIC DNA]</scope>
    <source>
        <strain evidence="1 2">WZY 27</strain>
    </source>
</reference>
<dbReference type="EMBL" id="QQNB01000001">
    <property type="protein sequence ID" value="RDE06232.1"/>
    <property type="molecule type" value="Genomic_DNA"/>
</dbReference>
<comment type="caution">
    <text evidence="1">The sequence shown here is derived from an EMBL/GenBank/DDBJ whole genome shotgun (WGS) entry which is preliminary data.</text>
</comment>
<dbReference type="OrthoDB" id="7594769at2"/>
<accession>A0A369VYU9</accession>
<evidence type="ECO:0000313" key="1">
    <source>
        <dbReference type="EMBL" id="RDE06232.1"/>
    </source>
</evidence>
<gene>
    <name evidence="1" type="ORF">DVW87_00385</name>
</gene>